<comment type="similarity">
    <text evidence="2">Belongs to the encapsulin family. Family 1 subfamily.</text>
</comment>
<dbReference type="Pfam" id="PF04454">
    <property type="entry name" value="Linocin_M18"/>
    <property type="match status" value="1"/>
</dbReference>
<dbReference type="Proteomes" id="UP000199520">
    <property type="component" value="Unassembled WGS sequence"/>
</dbReference>
<dbReference type="NCBIfam" id="NF041155">
    <property type="entry name" value="encap_f1"/>
    <property type="match status" value="1"/>
</dbReference>
<gene>
    <name evidence="5" type="ORF">SAMN04490355_104616</name>
</gene>
<name>A0A1I4NG01_9FIRM</name>
<organism evidence="5 6">
    <name type="scientific">Pelosinus propionicus DSM 13327</name>
    <dbReference type="NCBI Taxonomy" id="1123291"/>
    <lineage>
        <taxon>Bacteria</taxon>
        <taxon>Bacillati</taxon>
        <taxon>Bacillota</taxon>
        <taxon>Negativicutes</taxon>
        <taxon>Selenomonadales</taxon>
        <taxon>Sporomusaceae</taxon>
        <taxon>Pelosinus</taxon>
    </lineage>
</organism>
<evidence type="ECO:0000256" key="3">
    <source>
        <dbReference type="ARBA" id="ARBA00033787"/>
    </source>
</evidence>
<dbReference type="OrthoDB" id="2922at2"/>
<accession>A0A1I4NG01</accession>
<evidence type="ECO:0000256" key="2">
    <source>
        <dbReference type="ARBA" id="ARBA00033743"/>
    </source>
</evidence>
<dbReference type="AlphaFoldDB" id="A0A1I4NG01"/>
<dbReference type="Gene3D" id="3.30.2400.30">
    <property type="match status" value="1"/>
</dbReference>
<dbReference type="PANTHER" id="PTHR37165:SF1">
    <property type="entry name" value="TYPE 1 ENCAPSULIN SHELL PROTEIN"/>
    <property type="match status" value="1"/>
</dbReference>
<proteinExistence type="inferred from homology"/>
<dbReference type="RefSeq" id="WP_090941656.1">
    <property type="nucleotide sequence ID" value="NZ_FOTS01000046.1"/>
</dbReference>
<protein>
    <recommendedName>
        <fullName evidence="4">Type 1 encapsulin shell protein</fullName>
    </recommendedName>
</protein>
<dbReference type="GO" id="GO:0140737">
    <property type="term" value="C:encapsulin nanocompartment"/>
    <property type="evidence" value="ECO:0007669"/>
    <property type="project" value="UniProtKB-SubCell"/>
</dbReference>
<comment type="subcellular location">
    <subcellularLocation>
        <location evidence="1">Encapsulin nanocompartment</location>
    </subcellularLocation>
</comment>
<sequence>MDILDRDSAPLTETEWAKVDEAVVNTARRMLVGRRVIEVLGPMGPGVYTIPYSIFSGTSSTGIDMVGEQEDFIVAPSSRATTSVPMLYKDFRIMWRDVEADRHMGLPLDVSTAAVAANYVAVQEDNLIFNGNKELGQVGLLNVQGRKTVKISNWDEPGSALADAVKAVSALSEAGHYGPYAMVVSPLLFGRMVRVYGNTGMLELDQVKALITGGVYYSNTISGNKAVVLATGGHNVNLAVGQDMTTSYMGAANMNHTFRVLETAALLVRRPDAICTIE</sequence>
<dbReference type="EMBL" id="FOTS01000046">
    <property type="protein sequence ID" value="SFM14438.1"/>
    <property type="molecule type" value="Genomic_DNA"/>
</dbReference>
<dbReference type="SUPFAM" id="SSF56563">
    <property type="entry name" value="Major capsid protein gp5"/>
    <property type="match status" value="1"/>
</dbReference>
<dbReference type="Gene3D" id="3.30.2320.10">
    <property type="entry name" value="hypothetical protein PF0899 domain"/>
    <property type="match status" value="1"/>
</dbReference>
<reference evidence="6" key="1">
    <citation type="submission" date="2016-10" db="EMBL/GenBank/DDBJ databases">
        <authorList>
            <person name="Varghese N."/>
            <person name="Submissions S."/>
        </authorList>
    </citation>
    <scope>NUCLEOTIDE SEQUENCE [LARGE SCALE GENOMIC DNA]</scope>
    <source>
        <strain evidence="6">DSM 13327</strain>
    </source>
</reference>
<dbReference type="PIRSF" id="PIRSF019254">
    <property type="entry name" value="CFP29"/>
    <property type="match status" value="1"/>
</dbReference>
<evidence type="ECO:0000313" key="6">
    <source>
        <dbReference type="Proteomes" id="UP000199520"/>
    </source>
</evidence>
<keyword evidence="3" id="KW-1284">Encapsulin nanocompartment</keyword>
<evidence type="ECO:0000256" key="1">
    <source>
        <dbReference type="ARBA" id="ARBA00033738"/>
    </source>
</evidence>
<dbReference type="InterPro" id="IPR051429">
    <property type="entry name" value="Encapsulin_nc"/>
</dbReference>
<evidence type="ECO:0000256" key="4">
    <source>
        <dbReference type="ARBA" id="ARBA00050023"/>
    </source>
</evidence>
<keyword evidence="6" id="KW-1185">Reference proteome</keyword>
<dbReference type="InterPro" id="IPR007544">
    <property type="entry name" value="ENCAP"/>
</dbReference>
<evidence type="ECO:0000313" key="5">
    <source>
        <dbReference type="EMBL" id="SFM14438.1"/>
    </source>
</evidence>
<dbReference type="PANTHER" id="PTHR37165">
    <property type="entry name" value="PEPTIDASE U56 FAMILY"/>
    <property type="match status" value="1"/>
</dbReference>
<dbReference type="STRING" id="1123291.SAMN04490355_104616"/>